<proteinExistence type="predicted"/>
<keyword evidence="1" id="KW-1133">Transmembrane helix</keyword>
<accession>A0ABT2HTK4</accession>
<dbReference type="Proteomes" id="UP001205046">
    <property type="component" value="Unassembled WGS sequence"/>
</dbReference>
<comment type="caution">
    <text evidence="2">The sequence shown here is derived from an EMBL/GenBank/DDBJ whole genome shotgun (WGS) entry which is preliminary data.</text>
</comment>
<evidence type="ECO:0000256" key="1">
    <source>
        <dbReference type="SAM" id="Phobius"/>
    </source>
</evidence>
<gene>
    <name evidence="2" type="ORF">M3B43_12020</name>
</gene>
<dbReference type="EMBL" id="JALXMO010000062">
    <property type="protein sequence ID" value="MCT1608024.1"/>
    <property type="molecule type" value="Genomic_DNA"/>
</dbReference>
<evidence type="ECO:0008006" key="4">
    <source>
        <dbReference type="Google" id="ProtNLM"/>
    </source>
</evidence>
<reference evidence="2 3" key="1">
    <citation type="submission" date="2022-04" db="EMBL/GenBank/DDBJ databases">
        <title>Human microbiome associated bacterial genomes.</title>
        <authorList>
            <person name="Sandstrom S."/>
            <person name="Salamzade R."/>
            <person name="Kalan L.R."/>
        </authorList>
    </citation>
    <scope>NUCLEOTIDE SEQUENCE [LARGE SCALE GENOMIC DNA]</scope>
    <source>
        <strain evidence="3">p3-SID767</strain>
    </source>
</reference>
<protein>
    <recommendedName>
        <fullName evidence="4">DUF2530 domain-containing protein</fullName>
    </recommendedName>
</protein>
<name>A0ABT2HTK4_9MICC</name>
<keyword evidence="3" id="KW-1185">Reference proteome</keyword>
<keyword evidence="1" id="KW-0472">Membrane</keyword>
<evidence type="ECO:0000313" key="2">
    <source>
        <dbReference type="EMBL" id="MCT1608024.1"/>
    </source>
</evidence>
<keyword evidence="1" id="KW-0812">Transmembrane</keyword>
<dbReference type="RefSeq" id="WP_260073944.1">
    <property type="nucleotide sequence ID" value="NZ_JALXMO010000062.1"/>
</dbReference>
<feature type="transmembrane region" description="Helical" evidence="1">
    <location>
        <begin position="122"/>
        <end position="143"/>
    </location>
</feature>
<evidence type="ECO:0000313" key="3">
    <source>
        <dbReference type="Proteomes" id="UP001205046"/>
    </source>
</evidence>
<feature type="transmembrane region" description="Helical" evidence="1">
    <location>
        <begin position="96"/>
        <end position="116"/>
    </location>
</feature>
<organism evidence="2 3">
    <name type="scientific">Nesterenkonia massiliensis</name>
    <dbReference type="NCBI Taxonomy" id="1232429"/>
    <lineage>
        <taxon>Bacteria</taxon>
        <taxon>Bacillati</taxon>
        <taxon>Actinomycetota</taxon>
        <taxon>Actinomycetes</taxon>
        <taxon>Micrococcales</taxon>
        <taxon>Micrococcaceae</taxon>
        <taxon>Nesterenkonia</taxon>
    </lineage>
</organism>
<sequence length="146" mass="15753">MSGQNLQRHDFPPVPRVFNHTDWCTANPVINDHSINLRDQIDSVYPVRLKADAALGEVFDQTAPPSPVPAPRPAYNDPDEAFTNWDEDLPTTNSGVAWFALWSAIAVLGIGLTSIGSWPLNGLGGLGIALTLAGLAGLVKEVLRRD</sequence>